<sequence length="454" mass="49699">MRYLSHLKSIFIPMLLSRAIPVAGITVLFSLIAHKSNNGLAVFSYALAIFTIISALSSMCLSATGNIVASPSSDIFFAQRVFSSGLCLSVVISAIGTFVALIIARYIQFLPGAQNLNEETLQTLALLYIVCIPLAVTNTFLHLFHESSGLALTCTKIKTFVTCAGCIFLGVAFFTANAHLFLFLAMSYFGLTELIAFSALVKLSADRSLKFRLFFCRKTIKQTLTLGFPIAVGLGGQKIYFYFLNERLAILELQLVAELAVFMTLVGVLLIPYITLSQAHSLYISKTTHHRIDAYGLGFVGLIVLTAALLIPGLLLDDVIFALIGGRTLPPSPALLKVLPFFLVSNGLLSLTMGHLRGMHDTLTPQLVVNLATFLTLVPVFYFITPAPPSLTWYMAIQSLALLCIWAVLTARIVILHRRQIAPTTVSEESRTSCIDFPPHQINSRPSLTDRERC</sequence>
<name>A0A5E7SBK0_PSEFL</name>
<dbReference type="Proteomes" id="UP000327191">
    <property type="component" value="Unassembled WGS sequence"/>
</dbReference>
<keyword evidence="1" id="KW-0812">Transmembrane</keyword>
<dbReference type="EMBL" id="CABVJE010000003">
    <property type="protein sequence ID" value="VVP84091.1"/>
    <property type="molecule type" value="Genomic_DNA"/>
</dbReference>
<feature type="transmembrane region" description="Helical" evidence="1">
    <location>
        <begin position="294"/>
        <end position="315"/>
    </location>
</feature>
<gene>
    <name evidence="2" type="ORF">PS938_00965</name>
</gene>
<feature type="transmembrane region" description="Helical" evidence="1">
    <location>
        <begin position="180"/>
        <end position="203"/>
    </location>
</feature>
<proteinExistence type="predicted"/>
<feature type="transmembrane region" description="Helical" evidence="1">
    <location>
        <begin position="81"/>
        <end position="104"/>
    </location>
</feature>
<reference evidence="2 3" key="1">
    <citation type="submission" date="2019-09" db="EMBL/GenBank/DDBJ databases">
        <authorList>
            <person name="Chandra G."/>
            <person name="Truman W A."/>
        </authorList>
    </citation>
    <scope>NUCLEOTIDE SEQUENCE [LARGE SCALE GENOMIC DNA]</scope>
    <source>
        <strain evidence="2">PS938</strain>
    </source>
</reference>
<keyword evidence="1" id="KW-1133">Transmembrane helix</keyword>
<feature type="transmembrane region" description="Helical" evidence="1">
    <location>
        <begin position="124"/>
        <end position="145"/>
    </location>
</feature>
<feature type="transmembrane region" description="Helical" evidence="1">
    <location>
        <begin position="367"/>
        <end position="385"/>
    </location>
</feature>
<evidence type="ECO:0000313" key="2">
    <source>
        <dbReference type="EMBL" id="VVP84091.1"/>
    </source>
</evidence>
<feature type="transmembrane region" description="Helical" evidence="1">
    <location>
        <begin position="255"/>
        <end position="274"/>
    </location>
</feature>
<feature type="transmembrane region" description="Helical" evidence="1">
    <location>
        <begin position="45"/>
        <end position="69"/>
    </location>
</feature>
<keyword evidence="1" id="KW-0472">Membrane</keyword>
<evidence type="ECO:0000313" key="3">
    <source>
        <dbReference type="Proteomes" id="UP000327191"/>
    </source>
</evidence>
<evidence type="ECO:0000256" key="1">
    <source>
        <dbReference type="SAM" id="Phobius"/>
    </source>
</evidence>
<accession>A0A5E7SBK0</accession>
<feature type="transmembrane region" description="Helical" evidence="1">
    <location>
        <begin position="391"/>
        <end position="415"/>
    </location>
</feature>
<protein>
    <recommendedName>
        <fullName evidence="4">Polysaccharide biosynthesis protein C-terminal domain-containing protein</fullName>
    </recommendedName>
</protein>
<feature type="transmembrane region" description="Helical" evidence="1">
    <location>
        <begin position="335"/>
        <end position="355"/>
    </location>
</feature>
<evidence type="ECO:0008006" key="4">
    <source>
        <dbReference type="Google" id="ProtNLM"/>
    </source>
</evidence>
<feature type="transmembrane region" description="Helical" evidence="1">
    <location>
        <begin position="224"/>
        <end position="243"/>
    </location>
</feature>
<organism evidence="2 3">
    <name type="scientific">Pseudomonas fluorescens</name>
    <dbReference type="NCBI Taxonomy" id="294"/>
    <lineage>
        <taxon>Bacteria</taxon>
        <taxon>Pseudomonadati</taxon>
        <taxon>Pseudomonadota</taxon>
        <taxon>Gammaproteobacteria</taxon>
        <taxon>Pseudomonadales</taxon>
        <taxon>Pseudomonadaceae</taxon>
        <taxon>Pseudomonas</taxon>
    </lineage>
</organism>
<feature type="transmembrane region" description="Helical" evidence="1">
    <location>
        <begin position="12"/>
        <end position="33"/>
    </location>
</feature>
<dbReference type="AlphaFoldDB" id="A0A5E7SBK0"/>